<evidence type="ECO:0000313" key="2">
    <source>
        <dbReference type="EMBL" id="GAA3172304.1"/>
    </source>
</evidence>
<accession>A0ABP6PAT0</accession>
<dbReference type="InterPro" id="IPR029058">
    <property type="entry name" value="AB_hydrolase_fold"/>
</dbReference>
<dbReference type="SUPFAM" id="SSF53474">
    <property type="entry name" value="alpha/beta-Hydrolases"/>
    <property type="match status" value="1"/>
</dbReference>
<name>A0ABP6PAT0_9ACTN</name>
<dbReference type="EMBL" id="BAAAVV010000006">
    <property type="protein sequence ID" value="GAA3172304.1"/>
    <property type="molecule type" value="Genomic_DNA"/>
</dbReference>
<dbReference type="Proteomes" id="UP001499924">
    <property type="component" value="Unassembled WGS sequence"/>
</dbReference>
<comment type="caution">
    <text evidence="2">The sequence shown here is derived from an EMBL/GenBank/DDBJ whole genome shotgun (WGS) entry which is preliminary data.</text>
</comment>
<keyword evidence="3" id="KW-1185">Reference proteome</keyword>
<organism evidence="2 3">
    <name type="scientific">Blastococcus jejuensis</name>
    <dbReference type="NCBI Taxonomy" id="351224"/>
    <lineage>
        <taxon>Bacteria</taxon>
        <taxon>Bacillati</taxon>
        <taxon>Actinomycetota</taxon>
        <taxon>Actinomycetes</taxon>
        <taxon>Geodermatophilales</taxon>
        <taxon>Geodermatophilaceae</taxon>
        <taxon>Blastococcus</taxon>
    </lineage>
</organism>
<proteinExistence type="predicted"/>
<feature type="region of interest" description="Disordered" evidence="1">
    <location>
        <begin position="1"/>
        <end position="28"/>
    </location>
</feature>
<evidence type="ECO:0008006" key="4">
    <source>
        <dbReference type="Google" id="ProtNLM"/>
    </source>
</evidence>
<evidence type="ECO:0000256" key="1">
    <source>
        <dbReference type="SAM" id="MobiDB-lite"/>
    </source>
</evidence>
<gene>
    <name evidence="2" type="ORF">GCM10010531_27200</name>
</gene>
<dbReference type="Gene3D" id="3.40.50.1820">
    <property type="entry name" value="alpha/beta hydrolase"/>
    <property type="match status" value="1"/>
</dbReference>
<protein>
    <recommendedName>
        <fullName evidence="4">Carboxylesterase family protein</fullName>
    </recommendedName>
</protein>
<evidence type="ECO:0000313" key="3">
    <source>
        <dbReference type="Proteomes" id="UP001499924"/>
    </source>
</evidence>
<reference evidence="3" key="1">
    <citation type="journal article" date="2019" name="Int. J. Syst. Evol. Microbiol.">
        <title>The Global Catalogue of Microorganisms (GCM) 10K type strain sequencing project: providing services to taxonomists for standard genome sequencing and annotation.</title>
        <authorList>
            <consortium name="The Broad Institute Genomics Platform"/>
            <consortium name="The Broad Institute Genome Sequencing Center for Infectious Disease"/>
            <person name="Wu L."/>
            <person name="Ma J."/>
        </authorList>
    </citation>
    <scope>NUCLEOTIDE SEQUENCE [LARGE SCALE GENOMIC DNA]</scope>
    <source>
        <strain evidence="3">JCM 15614</strain>
    </source>
</reference>
<dbReference type="RefSeq" id="WP_344689467.1">
    <property type="nucleotide sequence ID" value="NZ_BAAAVV010000006.1"/>
</dbReference>
<sequence length="80" mass="8888">MEPIVEVRPGGSGARTSHRPPGPAPPQHLADVMHAAWVAFATTGWPRYELERRTTMRFDLTPAVDDDPRAAVRSVWDAVR</sequence>